<dbReference type="EMBL" id="CP002772">
    <property type="protein sequence ID" value="AEG17100.1"/>
    <property type="molecule type" value="Genomic_DNA"/>
</dbReference>
<gene>
    <name evidence="1" type="ordered locus">MSWAN_0052</name>
</gene>
<protein>
    <submittedName>
        <fullName evidence="1">Periplasmic binding protein</fullName>
    </submittedName>
</protein>
<dbReference type="KEGG" id="mew:MSWAN_0052"/>
<dbReference type="GeneID" id="10667528"/>
<dbReference type="AlphaFoldDB" id="F6D7F8"/>
<sequence length="233" mass="25578">MIYVSMDDTDNLESRGTGSLARTIAGELSKDYQIYGVTRHQLYDHPDIPYTSHNTCAVIQIENKGVEFVDEIFERVKREILDDFMEGSDPGLVVAHDNQITPAMVAFGIDAKCIVLNQQRARKLADNLDIRLEGLGGTEDGVIGAMAGVGLASSRYDGRFLRIGTEDVKGYTKTAEELFEAGVDQIVTVDGCNVTEGLIHNPQGRLLKTCPLGDKIILFVEEENGELKVVDRG</sequence>
<dbReference type="Proteomes" id="UP000009231">
    <property type="component" value="Chromosome"/>
</dbReference>
<dbReference type="Gene3D" id="3.30.70.2200">
    <property type="match status" value="1"/>
</dbReference>
<organism evidence="1 2">
    <name type="scientific">Methanobacterium paludis (strain DSM 25820 / JCM 18151 / SWAN1)</name>
    <dbReference type="NCBI Taxonomy" id="868131"/>
    <lineage>
        <taxon>Archaea</taxon>
        <taxon>Methanobacteriati</taxon>
        <taxon>Methanobacteriota</taxon>
        <taxon>Methanomada group</taxon>
        <taxon>Methanobacteria</taxon>
        <taxon>Methanobacteriales</taxon>
        <taxon>Methanobacteriaceae</taxon>
        <taxon>Methanobacterium</taxon>
    </lineage>
</organism>
<dbReference type="PANTHER" id="PTHR40705:SF2">
    <property type="entry name" value="DUF1743 DOMAIN-CONTAINING PROTEIN"/>
    <property type="match status" value="1"/>
</dbReference>
<proteinExistence type="predicted"/>
<dbReference type="OrthoDB" id="350602at2157"/>
<dbReference type="RefSeq" id="WP_013824602.1">
    <property type="nucleotide sequence ID" value="NC_015574.1"/>
</dbReference>
<dbReference type="STRING" id="868131.MSWAN_0052"/>
<dbReference type="HOGENOM" id="CLU_098525_0_0_2"/>
<evidence type="ECO:0000313" key="1">
    <source>
        <dbReference type="EMBL" id="AEG17100.1"/>
    </source>
</evidence>
<accession>F6D7F8</accession>
<name>F6D7F8_METPW</name>
<evidence type="ECO:0000313" key="2">
    <source>
        <dbReference type="Proteomes" id="UP000009231"/>
    </source>
</evidence>
<keyword evidence="2" id="KW-1185">Reference proteome</keyword>
<reference evidence="1 2" key="1">
    <citation type="journal article" date="2014" name="Int. J. Syst. Evol. Microbiol.">
        <title>Methanobacterium paludis sp. nov. and a novel strain of Methanobacterium lacus isolated from northern peatlands.</title>
        <authorList>
            <person name="Cadillo-Quiroz H."/>
            <person name="Brauer S.L."/>
            <person name="Goodson N."/>
            <person name="Yavitt J.B."/>
            <person name="Zinder S.H."/>
        </authorList>
    </citation>
    <scope>NUCLEOTIDE SEQUENCE [LARGE SCALE GENOMIC DNA]</scope>
    <source>
        <strain evidence="2">DSM 25820 / JCM 18151 / SWAN1</strain>
    </source>
</reference>
<dbReference type="eggNOG" id="arCOG01116">
    <property type="taxonomic scope" value="Archaea"/>
</dbReference>
<dbReference type="PANTHER" id="PTHR40705">
    <property type="entry name" value="TRNA(ILE2) 2-AGMATINYLCYTIDINE SYNTHETASE TIAS"/>
    <property type="match status" value="1"/>
</dbReference>